<name>A0ACC1CVM0_9NEOP</name>
<comment type="caution">
    <text evidence="1">The sequence shown here is derived from an EMBL/GenBank/DDBJ whole genome shotgun (WGS) entry which is preliminary data.</text>
</comment>
<protein>
    <submittedName>
        <fullName evidence="1">Uncharacterized protein</fullName>
    </submittedName>
</protein>
<gene>
    <name evidence="1" type="ORF">K1T71_008928</name>
</gene>
<proteinExistence type="predicted"/>
<accession>A0ACC1CVM0</accession>
<dbReference type="EMBL" id="CM034401">
    <property type="protein sequence ID" value="KAJ0175769.1"/>
    <property type="molecule type" value="Genomic_DNA"/>
</dbReference>
<evidence type="ECO:0000313" key="1">
    <source>
        <dbReference type="EMBL" id="KAJ0175769.1"/>
    </source>
</evidence>
<keyword evidence="2" id="KW-1185">Reference proteome</keyword>
<sequence length="142" mass="15709">MSIRFAQTNKETRSCDSERFADSLRTSEAAALVSEYVSRASRLAPLFPRLRAGGVRSRPLPHDMRLAYETPQNLALELSKSILYENADSIDLKSIGSLDAADDSLWNGKPQHYFESMNYGETAPSDDTAVDADDYESDSLAP</sequence>
<evidence type="ECO:0000313" key="2">
    <source>
        <dbReference type="Proteomes" id="UP000824533"/>
    </source>
</evidence>
<organism evidence="1 2">
    <name type="scientific">Dendrolimus kikuchii</name>
    <dbReference type="NCBI Taxonomy" id="765133"/>
    <lineage>
        <taxon>Eukaryota</taxon>
        <taxon>Metazoa</taxon>
        <taxon>Ecdysozoa</taxon>
        <taxon>Arthropoda</taxon>
        <taxon>Hexapoda</taxon>
        <taxon>Insecta</taxon>
        <taxon>Pterygota</taxon>
        <taxon>Neoptera</taxon>
        <taxon>Endopterygota</taxon>
        <taxon>Lepidoptera</taxon>
        <taxon>Glossata</taxon>
        <taxon>Ditrysia</taxon>
        <taxon>Bombycoidea</taxon>
        <taxon>Lasiocampidae</taxon>
        <taxon>Dendrolimus</taxon>
    </lineage>
</organism>
<dbReference type="Proteomes" id="UP000824533">
    <property type="component" value="Linkage Group LG15"/>
</dbReference>
<reference evidence="1 2" key="1">
    <citation type="journal article" date="2021" name="Front. Genet.">
        <title>Chromosome-Level Genome Assembly Reveals Significant Gene Expansion in the Toll and IMD Signaling Pathways of Dendrolimus kikuchii.</title>
        <authorList>
            <person name="Zhou J."/>
            <person name="Wu P."/>
            <person name="Xiong Z."/>
            <person name="Liu N."/>
            <person name="Zhao N."/>
            <person name="Ji M."/>
            <person name="Qiu Y."/>
            <person name="Yang B."/>
        </authorList>
    </citation>
    <scope>NUCLEOTIDE SEQUENCE [LARGE SCALE GENOMIC DNA]</scope>
    <source>
        <strain evidence="1">Ann1</strain>
    </source>
</reference>